<dbReference type="Pfam" id="PF26314">
    <property type="entry name" value="MptA_B_family"/>
    <property type="match status" value="1"/>
</dbReference>
<feature type="transmembrane region" description="Helical" evidence="1">
    <location>
        <begin position="442"/>
        <end position="462"/>
    </location>
</feature>
<name>A0AB37UBY9_9CYAN</name>
<comment type="caution">
    <text evidence="2">The sequence shown here is derived from an EMBL/GenBank/DDBJ whole genome shotgun (WGS) entry which is preliminary data.</text>
</comment>
<feature type="transmembrane region" description="Helical" evidence="1">
    <location>
        <begin position="312"/>
        <end position="331"/>
    </location>
</feature>
<feature type="transmembrane region" description="Helical" evidence="1">
    <location>
        <begin position="474"/>
        <end position="495"/>
    </location>
</feature>
<dbReference type="Proteomes" id="UP000282574">
    <property type="component" value="Unassembled WGS sequence"/>
</dbReference>
<feature type="transmembrane region" description="Helical" evidence="1">
    <location>
        <begin position="18"/>
        <end position="37"/>
    </location>
</feature>
<keyword evidence="3" id="KW-1185">Reference proteome</keyword>
<dbReference type="RefSeq" id="WP_106167375.1">
    <property type="nucleotide sequence ID" value="NZ_JAVKZF010000004.1"/>
</dbReference>
<feature type="transmembrane region" description="Helical" evidence="1">
    <location>
        <begin position="373"/>
        <end position="391"/>
    </location>
</feature>
<evidence type="ECO:0008006" key="4">
    <source>
        <dbReference type="Google" id="ProtNLM"/>
    </source>
</evidence>
<keyword evidence="1" id="KW-0812">Transmembrane</keyword>
<feature type="transmembrane region" description="Helical" evidence="1">
    <location>
        <begin position="104"/>
        <end position="124"/>
    </location>
</feature>
<proteinExistence type="predicted"/>
<feature type="transmembrane region" description="Helical" evidence="1">
    <location>
        <begin position="72"/>
        <end position="92"/>
    </location>
</feature>
<organism evidence="2 3">
    <name type="scientific">Chroococcidiopsis cubana SAG 39.79</name>
    <dbReference type="NCBI Taxonomy" id="388085"/>
    <lineage>
        <taxon>Bacteria</taxon>
        <taxon>Bacillati</taxon>
        <taxon>Cyanobacteriota</taxon>
        <taxon>Cyanophyceae</taxon>
        <taxon>Chroococcidiopsidales</taxon>
        <taxon>Chroococcidiopsidaceae</taxon>
        <taxon>Chroococcidiopsis</taxon>
    </lineage>
</organism>
<sequence>MTTITAPPGSAEVRRKTLLVLLIGITSSILYLLIYFAQRAIYLNGLPEEIRGIPLQEGGTPLNNTRLLWESAGYYGGTIALFTLYFWLLRLCRCGQLRSGAARTLALLFPLLFNLGLLFGRPYISIDVFSYMAHGYLAITPGNNPYVDAAREVIESPFGRQLVPWGWWPVHGISPYGPLWLQLEAAILRSTQQIPSALLLFKSLVVASSLLCAVLIWCILSRVRPQDRLLGTLVYLWNPMIVIEFAAEGHNDALMIVFVLLSLLLAVQARPTASMVALVLSVLTKYLPLIFLPAQVVYFWRTRSPRWNWTGLVLRLLLGLIVGLGLAILLYQPFWVGVETFRGVQAASQAQFAASTRMLLSGYLQYLHPQAEAAQLATQILRGIFSIYLLIASLEVRDRQSLLKTFANIALVYLLVASPEYWPWYASTPLALMALSPHGTFYWMLFVLTFCSRLVAPLELMMTNGFMTKEVKEWNSALVALALPLLIFLVLSTWSTVSSRWNTRN</sequence>
<protein>
    <recommendedName>
        <fullName evidence="4">DUF2029 domain-containing protein</fullName>
    </recommendedName>
</protein>
<evidence type="ECO:0000256" key="1">
    <source>
        <dbReference type="SAM" id="Phobius"/>
    </source>
</evidence>
<feature type="transmembrane region" description="Helical" evidence="1">
    <location>
        <begin position="275"/>
        <end position="300"/>
    </location>
</feature>
<reference evidence="2 3" key="1">
    <citation type="journal article" date="2019" name="Genome Biol. Evol.">
        <title>Day and night: Metabolic profiles and evolutionary relationships of six axenic non-marine cyanobacteria.</title>
        <authorList>
            <person name="Will S.E."/>
            <person name="Henke P."/>
            <person name="Boedeker C."/>
            <person name="Huang S."/>
            <person name="Brinkmann H."/>
            <person name="Rohde M."/>
            <person name="Jarek M."/>
            <person name="Friedl T."/>
            <person name="Seufert S."/>
            <person name="Schumacher M."/>
            <person name="Overmann J."/>
            <person name="Neumann-Schaal M."/>
            <person name="Petersen J."/>
        </authorList>
    </citation>
    <scope>NUCLEOTIDE SEQUENCE [LARGE SCALE GENOMIC DNA]</scope>
    <source>
        <strain evidence="2 3">SAG 39.79</strain>
    </source>
</reference>
<evidence type="ECO:0000313" key="2">
    <source>
        <dbReference type="EMBL" id="RUT05324.1"/>
    </source>
</evidence>
<gene>
    <name evidence="2" type="ORF">DSM107010_55960</name>
</gene>
<keyword evidence="1" id="KW-1133">Transmembrane helix</keyword>
<feature type="transmembrane region" description="Helical" evidence="1">
    <location>
        <begin position="199"/>
        <end position="220"/>
    </location>
</feature>
<feature type="transmembrane region" description="Helical" evidence="1">
    <location>
        <begin position="403"/>
        <end position="422"/>
    </location>
</feature>
<dbReference type="AlphaFoldDB" id="A0AB37UBY9"/>
<evidence type="ECO:0000313" key="3">
    <source>
        <dbReference type="Proteomes" id="UP000282574"/>
    </source>
</evidence>
<accession>A0AB37UBY9</accession>
<dbReference type="EMBL" id="RSCK01000079">
    <property type="protein sequence ID" value="RUT05324.1"/>
    <property type="molecule type" value="Genomic_DNA"/>
</dbReference>
<keyword evidence="1" id="KW-0472">Membrane</keyword>